<organism evidence="1 2">
    <name type="scientific">Nocardia ninae NBRC 108245</name>
    <dbReference type="NCBI Taxonomy" id="1210091"/>
    <lineage>
        <taxon>Bacteria</taxon>
        <taxon>Bacillati</taxon>
        <taxon>Actinomycetota</taxon>
        <taxon>Actinomycetes</taxon>
        <taxon>Mycobacteriales</taxon>
        <taxon>Nocardiaceae</taxon>
        <taxon>Nocardia</taxon>
    </lineage>
</organism>
<evidence type="ECO:0008006" key="3">
    <source>
        <dbReference type="Google" id="ProtNLM"/>
    </source>
</evidence>
<dbReference type="AlphaFoldDB" id="A0A511MFQ8"/>
<sequence length="345" mass="36430">MADISFPARITVDRQQDLDGLPILNANVTVSEEAAKLALPAGPVGTPGRKGRPRTTFQKMGEIPDAEARPVGLGPDDRGKWWHRLDDDGMDTWTGTTWRHSPNAVGGQGEVATANMITDVETVHKPELVNAAVEFVGTGAEQQLKVTVPAGLPGARGSAGASGEISGSPDFDQTTAPMHGGVFAFNRASQKFRPLPAPMGVGPWSWYQEDFAADQQIAAAQLIAGTFTVPAQPFAWRPIVYGHISSFSENNNSQSAKPTVRLHHAQGASVAIGPGSSGTYFFTSLLPAYRDGQVTKTLSPSSTFATVPAGQAANLVVTIDRSGDGNLTIGYKRARASLVVYAQPI</sequence>
<keyword evidence="2" id="KW-1185">Reference proteome</keyword>
<dbReference type="OrthoDB" id="4763377at2"/>
<evidence type="ECO:0000313" key="1">
    <source>
        <dbReference type="EMBL" id="GEM39510.1"/>
    </source>
</evidence>
<reference evidence="1 2" key="1">
    <citation type="submission" date="2019-07" db="EMBL/GenBank/DDBJ databases">
        <title>Whole genome shotgun sequence of Nocardia ninae NBRC 108245.</title>
        <authorList>
            <person name="Hosoyama A."/>
            <person name="Uohara A."/>
            <person name="Ohji S."/>
            <person name="Ichikawa N."/>
        </authorList>
    </citation>
    <scope>NUCLEOTIDE SEQUENCE [LARGE SCALE GENOMIC DNA]</scope>
    <source>
        <strain evidence="1 2">NBRC 108245</strain>
    </source>
</reference>
<proteinExistence type="predicted"/>
<dbReference type="RefSeq" id="WP_147133335.1">
    <property type="nucleotide sequence ID" value="NZ_BJXA01000025.1"/>
</dbReference>
<accession>A0A511MFQ8</accession>
<evidence type="ECO:0000313" key="2">
    <source>
        <dbReference type="Proteomes" id="UP000321424"/>
    </source>
</evidence>
<protein>
    <recommendedName>
        <fullName evidence="3">Minor tail protein</fullName>
    </recommendedName>
</protein>
<dbReference type="Proteomes" id="UP000321424">
    <property type="component" value="Unassembled WGS sequence"/>
</dbReference>
<name>A0A511MFQ8_9NOCA</name>
<comment type="caution">
    <text evidence="1">The sequence shown here is derived from an EMBL/GenBank/DDBJ whole genome shotgun (WGS) entry which is preliminary data.</text>
</comment>
<dbReference type="EMBL" id="BJXA01000025">
    <property type="protein sequence ID" value="GEM39510.1"/>
    <property type="molecule type" value="Genomic_DNA"/>
</dbReference>
<gene>
    <name evidence="1" type="ORF">NN4_40290</name>
</gene>